<accession>A0A8W8NKG5</accession>
<name>A0A8W8NKG5_MAGGI</name>
<protein>
    <submittedName>
        <fullName evidence="2">Uncharacterized protein</fullName>
    </submittedName>
</protein>
<evidence type="ECO:0000256" key="1">
    <source>
        <dbReference type="SAM" id="MobiDB-lite"/>
    </source>
</evidence>
<keyword evidence="3" id="KW-1185">Reference proteome</keyword>
<reference evidence="2" key="1">
    <citation type="submission" date="2022-08" db="UniProtKB">
        <authorList>
            <consortium name="EnsemblMetazoa"/>
        </authorList>
    </citation>
    <scope>IDENTIFICATION</scope>
    <source>
        <strain evidence="2">05x7-T-G4-1.051#20</strain>
    </source>
</reference>
<feature type="compositionally biased region" description="Polar residues" evidence="1">
    <location>
        <begin position="13"/>
        <end position="24"/>
    </location>
</feature>
<evidence type="ECO:0000313" key="3">
    <source>
        <dbReference type="Proteomes" id="UP000005408"/>
    </source>
</evidence>
<dbReference type="Proteomes" id="UP000005408">
    <property type="component" value="Unassembled WGS sequence"/>
</dbReference>
<evidence type="ECO:0000313" key="2">
    <source>
        <dbReference type="EnsemblMetazoa" id="G7588.1:cds"/>
    </source>
</evidence>
<organism evidence="2 3">
    <name type="scientific">Magallana gigas</name>
    <name type="common">Pacific oyster</name>
    <name type="synonym">Crassostrea gigas</name>
    <dbReference type="NCBI Taxonomy" id="29159"/>
    <lineage>
        <taxon>Eukaryota</taxon>
        <taxon>Metazoa</taxon>
        <taxon>Spiralia</taxon>
        <taxon>Lophotrochozoa</taxon>
        <taxon>Mollusca</taxon>
        <taxon>Bivalvia</taxon>
        <taxon>Autobranchia</taxon>
        <taxon>Pteriomorphia</taxon>
        <taxon>Ostreida</taxon>
        <taxon>Ostreoidea</taxon>
        <taxon>Ostreidae</taxon>
        <taxon>Magallana</taxon>
    </lineage>
</organism>
<proteinExistence type="predicted"/>
<sequence>MASRPRKRKAVNNPGTQSNGNDAASQDMVEKCFAAILQTIKVTFQDVISSQSSSTPQPQFLQDNQEFNSSSLQLITGAFIDSEGVREINQEAAFREWFGHR</sequence>
<dbReference type="AlphaFoldDB" id="A0A8W8NKG5"/>
<dbReference type="EnsemblMetazoa" id="G7588.1">
    <property type="protein sequence ID" value="G7588.1:cds"/>
    <property type="gene ID" value="G7588"/>
</dbReference>
<feature type="region of interest" description="Disordered" evidence="1">
    <location>
        <begin position="1"/>
        <end position="24"/>
    </location>
</feature>
<feature type="compositionally biased region" description="Basic residues" evidence="1">
    <location>
        <begin position="1"/>
        <end position="10"/>
    </location>
</feature>